<name>A0ABU1BP56_9BURK</name>
<evidence type="ECO:0000256" key="2">
    <source>
        <dbReference type="SAM" id="Phobius"/>
    </source>
</evidence>
<protein>
    <submittedName>
        <fullName evidence="3">MSHA biogenesis protein MshI</fullName>
    </submittedName>
</protein>
<dbReference type="Proteomes" id="UP001225596">
    <property type="component" value="Unassembled WGS sequence"/>
</dbReference>
<keyword evidence="2" id="KW-1133">Transmembrane helix</keyword>
<gene>
    <name evidence="3" type="ORF">Q8A64_07310</name>
</gene>
<dbReference type="EMBL" id="JAUYVH010000003">
    <property type="protein sequence ID" value="MDQ9170221.1"/>
    <property type="molecule type" value="Genomic_DNA"/>
</dbReference>
<keyword evidence="2" id="KW-0812">Transmembrane</keyword>
<comment type="caution">
    <text evidence="3">The sequence shown here is derived from an EMBL/GenBank/DDBJ whole genome shotgun (WGS) entry which is preliminary data.</text>
</comment>
<reference evidence="3 4" key="1">
    <citation type="submission" date="2023-08" db="EMBL/GenBank/DDBJ databases">
        <title>Oxalobacteraceae gen .nov., isolated from river sludge outside the plant.</title>
        <authorList>
            <person name="Zhao S.Y."/>
        </authorList>
    </citation>
    <scope>NUCLEOTIDE SEQUENCE [LARGE SCALE GENOMIC DNA]</scope>
    <source>
        <strain evidence="3 4">R-40</strain>
    </source>
</reference>
<dbReference type="RefSeq" id="WP_338436150.1">
    <property type="nucleotide sequence ID" value="NZ_JAUYVH010000003.1"/>
</dbReference>
<organism evidence="3 4">
    <name type="scientific">Keguizhuia sedimenti</name>
    <dbReference type="NCBI Taxonomy" id="3064264"/>
    <lineage>
        <taxon>Bacteria</taxon>
        <taxon>Pseudomonadati</taxon>
        <taxon>Pseudomonadota</taxon>
        <taxon>Betaproteobacteria</taxon>
        <taxon>Burkholderiales</taxon>
        <taxon>Oxalobacteraceae</taxon>
        <taxon>Keguizhuia</taxon>
    </lineage>
</organism>
<accession>A0ABU1BP56</accession>
<keyword evidence="4" id="KW-1185">Reference proteome</keyword>
<proteinExistence type="predicted"/>
<feature type="region of interest" description="Disordered" evidence="1">
    <location>
        <begin position="177"/>
        <end position="205"/>
    </location>
</feature>
<sequence length="213" mass="23126">MSQQINLFNPVFLKQKKYFSAVAMLQSLGVLLAGCALIAIYAQHQVSTLSQEAASSNGQLLAMQNQLKQVLAQYGPKPKSQSLELQIQNTEAEVNSINKVFDTLQRGDIGNTDGYASYFRAFARQSMDGVWLTGLELSGAGSEIGLQGRAVKPELLPTYINRLKTEGIMQGKSFGTLEMKSPTNVPLSAPNDKSTSHDGKAPEAPGYIEFSLH</sequence>
<keyword evidence="2" id="KW-0472">Membrane</keyword>
<evidence type="ECO:0000256" key="1">
    <source>
        <dbReference type="SAM" id="MobiDB-lite"/>
    </source>
</evidence>
<feature type="transmembrane region" description="Helical" evidence="2">
    <location>
        <begin position="21"/>
        <end position="42"/>
    </location>
</feature>
<evidence type="ECO:0000313" key="3">
    <source>
        <dbReference type="EMBL" id="MDQ9170221.1"/>
    </source>
</evidence>
<evidence type="ECO:0000313" key="4">
    <source>
        <dbReference type="Proteomes" id="UP001225596"/>
    </source>
</evidence>